<dbReference type="Pfam" id="PF06983">
    <property type="entry name" value="3-dmu-9_3-mt"/>
    <property type="match status" value="1"/>
</dbReference>
<dbReference type="RefSeq" id="WP_041976491.1">
    <property type="nucleotide sequence ID" value="NZ_CBXV010000006.1"/>
</dbReference>
<dbReference type="InterPro" id="IPR028973">
    <property type="entry name" value="PhnB-like"/>
</dbReference>
<dbReference type="PANTHER" id="PTHR33990">
    <property type="entry name" value="PROTEIN YJDN-RELATED"/>
    <property type="match status" value="1"/>
</dbReference>
<dbReference type="EMBL" id="CBXV010000006">
    <property type="protein sequence ID" value="CDM65882.1"/>
    <property type="molecule type" value="Genomic_DNA"/>
</dbReference>
<gene>
    <name evidence="2" type="ORF">PYK22_01890</name>
</gene>
<dbReference type="InterPro" id="IPR009725">
    <property type="entry name" value="3_dmu_93_MTrfase"/>
</dbReference>
<proteinExistence type="predicted"/>
<protein>
    <recommendedName>
        <fullName evidence="1">PhnB-like domain-containing protein</fullName>
    </recommendedName>
</protein>
<dbReference type="CDD" id="cd06588">
    <property type="entry name" value="PhnB_like"/>
    <property type="match status" value="1"/>
</dbReference>
<accession>A0A0B6WYS4</accession>
<keyword evidence="3" id="KW-1185">Reference proteome</keyword>
<reference evidence="2 3" key="2">
    <citation type="submission" date="2015-01" db="EMBL/GenBank/DDBJ databases">
        <title>Complete genome sequence of Pyrinomonas methylaliphatogenes type strain K22T.</title>
        <authorList>
            <person name="Lee K.C.Y."/>
            <person name="Power J.F."/>
            <person name="Dunfield P.F."/>
            <person name="Morgan X.C."/>
            <person name="Huttenhower C."/>
            <person name="Stott M.B."/>
        </authorList>
    </citation>
    <scope>NUCLEOTIDE SEQUENCE [LARGE SCALE GENOMIC DNA]</scope>
    <source>
        <strain evidence="2 3">K22</strain>
    </source>
</reference>
<dbReference type="Gene3D" id="3.10.180.10">
    <property type="entry name" value="2,3-Dihydroxybiphenyl 1,2-Dioxygenase, domain 1"/>
    <property type="match status" value="1"/>
</dbReference>
<dbReference type="AlphaFoldDB" id="A0A0B6WYS4"/>
<organism evidence="2 3">
    <name type="scientific">Pyrinomonas methylaliphatogenes</name>
    <dbReference type="NCBI Taxonomy" id="454194"/>
    <lineage>
        <taxon>Bacteria</taxon>
        <taxon>Pseudomonadati</taxon>
        <taxon>Acidobacteriota</taxon>
        <taxon>Blastocatellia</taxon>
        <taxon>Blastocatellales</taxon>
        <taxon>Pyrinomonadaceae</taxon>
        <taxon>Pyrinomonas</taxon>
    </lineage>
</organism>
<dbReference type="SUPFAM" id="SSF54593">
    <property type="entry name" value="Glyoxalase/Bleomycin resistance protein/Dihydroxybiphenyl dioxygenase"/>
    <property type="match status" value="1"/>
</dbReference>
<evidence type="ECO:0000313" key="2">
    <source>
        <dbReference type="EMBL" id="CDM65882.1"/>
    </source>
</evidence>
<evidence type="ECO:0000259" key="1">
    <source>
        <dbReference type="Pfam" id="PF06983"/>
    </source>
</evidence>
<evidence type="ECO:0000313" key="3">
    <source>
        <dbReference type="Proteomes" id="UP000031518"/>
    </source>
</evidence>
<name>A0A0B6WYS4_9BACT</name>
<dbReference type="InterPro" id="IPR029068">
    <property type="entry name" value="Glyas_Bleomycin-R_OHBP_Dase"/>
</dbReference>
<dbReference type="STRING" id="454194.PYK22_01890"/>
<sequence>MKAITVCLGFNKNLEEAVATYVELFNNVFGNSKILGRSYFGEQEITALRQVPEMSEDIMPGVAGDVKTIRFTLNGEEVVAFRGGACFGKFHESMSLYVSCETQEQIDRLWEVLSEDGEEQPCGWVKDRFGVSWQIVPSFVWEVDQGPDRQKAERMNIALFGMKRIDIAALKAAIGDRSNEMCG</sequence>
<dbReference type="Proteomes" id="UP000031518">
    <property type="component" value="Unassembled WGS sequence"/>
</dbReference>
<dbReference type="OrthoDB" id="9806473at2"/>
<reference evidence="2 3" key="1">
    <citation type="submission" date="2013-12" db="EMBL/GenBank/DDBJ databases">
        <authorList>
            <person name="Stott M."/>
        </authorList>
    </citation>
    <scope>NUCLEOTIDE SEQUENCE [LARGE SCALE GENOMIC DNA]</scope>
    <source>
        <strain evidence="2 3">K22</strain>
    </source>
</reference>
<dbReference type="PIRSF" id="PIRSF021700">
    <property type="entry name" value="3_dmu_93_MTrfase"/>
    <property type="match status" value="1"/>
</dbReference>
<feature type="domain" description="PhnB-like" evidence="1">
    <location>
        <begin position="3"/>
        <end position="136"/>
    </location>
</feature>